<proteinExistence type="predicted"/>
<accession>A0A4Y2GDR0</accession>
<dbReference type="Proteomes" id="UP000499080">
    <property type="component" value="Unassembled WGS sequence"/>
</dbReference>
<reference evidence="1 2" key="1">
    <citation type="journal article" date="2019" name="Sci. Rep.">
        <title>Orb-weaving spider Araneus ventricosus genome elucidates the spidroin gene catalogue.</title>
        <authorList>
            <person name="Kono N."/>
            <person name="Nakamura H."/>
            <person name="Ohtoshi R."/>
            <person name="Moran D.A.P."/>
            <person name="Shinohara A."/>
            <person name="Yoshida Y."/>
            <person name="Fujiwara M."/>
            <person name="Mori M."/>
            <person name="Tomita M."/>
            <person name="Arakawa K."/>
        </authorList>
    </citation>
    <scope>NUCLEOTIDE SEQUENCE [LARGE SCALE GENOMIC DNA]</scope>
</reference>
<organism evidence="1 2">
    <name type="scientific">Araneus ventricosus</name>
    <name type="common">Orbweaver spider</name>
    <name type="synonym">Epeira ventricosa</name>
    <dbReference type="NCBI Taxonomy" id="182803"/>
    <lineage>
        <taxon>Eukaryota</taxon>
        <taxon>Metazoa</taxon>
        <taxon>Ecdysozoa</taxon>
        <taxon>Arthropoda</taxon>
        <taxon>Chelicerata</taxon>
        <taxon>Arachnida</taxon>
        <taxon>Araneae</taxon>
        <taxon>Araneomorphae</taxon>
        <taxon>Entelegynae</taxon>
        <taxon>Araneoidea</taxon>
        <taxon>Araneidae</taxon>
        <taxon>Araneus</taxon>
    </lineage>
</organism>
<name>A0A4Y2GDR0_ARAVE</name>
<keyword evidence="2" id="KW-1185">Reference proteome</keyword>
<gene>
    <name evidence="1" type="ORF">AVEN_140956_1</name>
</gene>
<evidence type="ECO:0000313" key="2">
    <source>
        <dbReference type="Proteomes" id="UP000499080"/>
    </source>
</evidence>
<comment type="caution">
    <text evidence="1">The sequence shown here is derived from an EMBL/GenBank/DDBJ whole genome shotgun (WGS) entry which is preliminary data.</text>
</comment>
<dbReference type="AlphaFoldDB" id="A0A4Y2GDR0"/>
<protein>
    <submittedName>
        <fullName evidence="1">Uncharacterized protein</fullName>
    </submittedName>
</protein>
<evidence type="ECO:0000313" key="1">
    <source>
        <dbReference type="EMBL" id="GBM50855.1"/>
    </source>
</evidence>
<sequence>MTCDSHGHCPEDDEGYSYMGKIKEYSLEDIRHSPANGSTTMEIDHTLGKQRTNILNCGKTFYPATISLETTRKLQNSLSRRYTKNFQGLKQMVP</sequence>
<dbReference type="EMBL" id="BGPR01001312">
    <property type="protein sequence ID" value="GBM50855.1"/>
    <property type="molecule type" value="Genomic_DNA"/>
</dbReference>